<feature type="transmembrane region" description="Helical" evidence="2">
    <location>
        <begin position="43"/>
        <end position="64"/>
    </location>
</feature>
<dbReference type="GeneID" id="92031844"/>
<feature type="compositionally biased region" description="Pro residues" evidence="1">
    <location>
        <begin position="177"/>
        <end position="188"/>
    </location>
</feature>
<evidence type="ECO:0000313" key="4">
    <source>
        <dbReference type="Proteomes" id="UP001360953"/>
    </source>
</evidence>
<dbReference type="RefSeq" id="XP_066660307.1">
    <property type="nucleotide sequence ID" value="XM_066798938.1"/>
</dbReference>
<dbReference type="Proteomes" id="UP001360953">
    <property type="component" value="Unassembled WGS sequence"/>
</dbReference>
<feature type="transmembrane region" description="Helical" evidence="2">
    <location>
        <begin position="85"/>
        <end position="107"/>
    </location>
</feature>
<feature type="compositionally biased region" description="Low complexity" evidence="1">
    <location>
        <begin position="195"/>
        <end position="217"/>
    </location>
</feature>
<keyword evidence="2" id="KW-0472">Membrane</keyword>
<keyword evidence="2" id="KW-1133">Transmembrane helix</keyword>
<evidence type="ECO:0000313" key="3">
    <source>
        <dbReference type="EMBL" id="KAK7545072.1"/>
    </source>
</evidence>
<keyword evidence="4" id="KW-1185">Reference proteome</keyword>
<accession>A0ABR1MEP4</accession>
<feature type="region of interest" description="Disordered" evidence="1">
    <location>
        <begin position="177"/>
        <end position="217"/>
    </location>
</feature>
<name>A0ABR1MEP4_9PEZI</name>
<comment type="caution">
    <text evidence="3">The sequence shown here is derived from an EMBL/GenBank/DDBJ whole genome shotgun (WGS) entry which is preliminary data.</text>
</comment>
<organism evidence="3 4">
    <name type="scientific">Phyllosticta citribraziliensis</name>
    <dbReference type="NCBI Taxonomy" id="989973"/>
    <lineage>
        <taxon>Eukaryota</taxon>
        <taxon>Fungi</taxon>
        <taxon>Dikarya</taxon>
        <taxon>Ascomycota</taxon>
        <taxon>Pezizomycotina</taxon>
        <taxon>Dothideomycetes</taxon>
        <taxon>Dothideomycetes incertae sedis</taxon>
        <taxon>Botryosphaeriales</taxon>
        <taxon>Phyllostictaceae</taxon>
        <taxon>Phyllosticta</taxon>
    </lineage>
</organism>
<protein>
    <submittedName>
        <fullName evidence="3">Uncharacterized protein</fullName>
    </submittedName>
</protein>
<dbReference type="EMBL" id="JBBPEH010000001">
    <property type="protein sequence ID" value="KAK7545072.1"/>
    <property type="molecule type" value="Genomic_DNA"/>
</dbReference>
<proteinExistence type="predicted"/>
<reference evidence="3 4" key="1">
    <citation type="submission" date="2024-04" db="EMBL/GenBank/DDBJ databases">
        <title>Phyllosticta paracitricarpa is synonymous to the EU quarantine fungus P. citricarpa based on phylogenomic analyses.</title>
        <authorList>
            <consortium name="Lawrence Berkeley National Laboratory"/>
            <person name="Van ingen-buijs V.A."/>
            <person name="Van westerhoven A.C."/>
            <person name="Haridas S."/>
            <person name="Skiadas P."/>
            <person name="Martin F."/>
            <person name="Groenewald J.Z."/>
            <person name="Crous P.W."/>
            <person name="Seidl M.F."/>
        </authorList>
    </citation>
    <scope>NUCLEOTIDE SEQUENCE [LARGE SCALE GENOMIC DNA]</scope>
    <source>
        <strain evidence="3 4">CPC 17464</strain>
    </source>
</reference>
<sequence>MSVPLSPGPVNNVVRLLSPSSLPPSHFCSCFSLNASLASSPPLLSPSPSLSILLFPVSVCIVLISTTKYSPPALATHVRTRNATILLFYSSLPVNPVTQALSIQLFLFPSLFHPAFFCLFAQQWLYLITPVPVPVPIATLSQHEIKAPSVAVCQISFPAPANRFLFDAACHSAILPPPSPPRRAPPTPHSHRSPSHTPSPASSSHPAASSPRAATTLRRGTRLAAPTGVLRLWALVVFVDDAVALDLAVVLDLLLAQAGQE</sequence>
<evidence type="ECO:0000256" key="1">
    <source>
        <dbReference type="SAM" id="MobiDB-lite"/>
    </source>
</evidence>
<gene>
    <name evidence="3" type="ORF">J3D65DRAFT_611685</name>
</gene>
<keyword evidence="2" id="KW-0812">Transmembrane</keyword>
<evidence type="ECO:0000256" key="2">
    <source>
        <dbReference type="SAM" id="Phobius"/>
    </source>
</evidence>